<dbReference type="RefSeq" id="WP_189062248.1">
    <property type="nucleotide sequence ID" value="NZ_BMMK01000088.1"/>
</dbReference>
<protein>
    <submittedName>
        <fullName evidence="1">Uncharacterized protein</fullName>
    </submittedName>
</protein>
<name>A0A8J3CLG8_9PSEU</name>
<proteinExistence type="predicted"/>
<accession>A0A8J3CLG8</accession>
<reference evidence="1" key="2">
    <citation type="submission" date="2020-09" db="EMBL/GenBank/DDBJ databases">
        <authorList>
            <person name="Sun Q."/>
            <person name="Zhou Y."/>
        </authorList>
    </citation>
    <scope>NUCLEOTIDE SEQUENCE</scope>
    <source>
        <strain evidence="1">CGMCC 4.5737</strain>
    </source>
</reference>
<sequence>MARQQPMQRPSPEAREFAAAELERLANTFAEYGPGSIMLLDDVAHILRNAAKNHRRKAQDRRGAR</sequence>
<evidence type="ECO:0000313" key="1">
    <source>
        <dbReference type="EMBL" id="GGM84993.1"/>
    </source>
</evidence>
<gene>
    <name evidence="1" type="ORF">GCM10012275_64710</name>
</gene>
<dbReference type="AlphaFoldDB" id="A0A8J3CLG8"/>
<dbReference type="Proteomes" id="UP000637578">
    <property type="component" value="Unassembled WGS sequence"/>
</dbReference>
<comment type="caution">
    <text evidence="1">The sequence shown here is derived from an EMBL/GenBank/DDBJ whole genome shotgun (WGS) entry which is preliminary data.</text>
</comment>
<reference evidence="1" key="1">
    <citation type="journal article" date="2014" name="Int. J. Syst. Evol. Microbiol.">
        <title>Complete genome sequence of Corynebacterium casei LMG S-19264T (=DSM 44701T), isolated from a smear-ripened cheese.</title>
        <authorList>
            <consortium name="US DOE Joint Genome Institute (JGI-PGF)"/>
            <person name="Walter F."/>
            <person name="Albersmeier A."/>
            <person name="Kalinowski J."/>
            <person name="Ruckert C."/>
        </authorList>
    </citation>
    <scope>NUCLEOTIDE SEQUENCE</scope>
    <source>
        <strain evidence="1">CGMCC 4.5737</strain>
    </source>
</reference>
<dbReference type="EMBL" id="BMMK01000088">
    <property type="protein sequence ID" value="GGM84993.1"/>
    <property type="molecule type" value="Genomic_DNA"/>
</dbReference>
<evidence type="ECO:0000313" key="2">
    <source>
        <dbReference type="Proteomes" id="UP000637578"/>
    </source>
</evidence>
<organism evidence="1 2">
    <name type="scientific">Longimycelium tulufanense</name>
    <dbReference type="NCBI Taxonomy" id="907463"/>
    <lineage>
        <taxon>Bacteria</taxon>
        <taxon>Bacillati</taxon>
        <taxon>Actinomycetota</taxon>
        <taxon>Actinomycetes</taxon>
        <taxon>Pseudonocardiales</taxon>
        <taxon>Pseudonocardiaceae</taxon>
        <taxon>Longimycelium</taxon>
    </lineage>
</organism>
<keyword evidence="2" id="KW-1185">Reference proteome</keyword>